<accession>A0A0P1B343</accession>
<dbReference type="GeneID" id="36401338"/>
<name>A0A0P1B343_PLAHL</name>
<reference evidence="2" key="1">
    <citation type="submission" date="2014-09" db="EMBL/GenBank/DDBJ databases">
        <authorList>
            <person name="Sharma Rahul"/>
            <person name="Thines Marco"/>
        </authorList>
    </citation>
    <scope>NUCLEOTIDE SEQUENCE [LARGE SCALE GENOMIC DNA]</scope>
</reference>
<dbReference type="Proteomes" id="UP000054928">
    <property type="component" value="Unassembled WGS sequence"/>
</dbReference>
<organism evidence="1 2">
    <name type="scientific">Plasmopara halstedii</name>
    <name type="common">Downy mildew of sunflower</name>
    <dbReference type="NCBI Taxonomy" id="4781"/>
    <lineage>
        <taxon>Eukaryota</taxon>
        <taxon>Sar</taxon>
        <taxon>Stramenopiles</taxon>
        <taxon>Oomycota</taxon>
        <taxon>Peronosporomycetes</taxon>
        <taxon>Peronosporales</taxon>
        <taxon>Peronosporaceae</taxon>
        <taxon>Plasmopara</taxon>
    </lineage>
</organism>
<dbReference type="EMBL" id="CCYD01002939">
    <property type="protein sequence ID" value="CEG48463.1"/>
    <property type="molecule type" value="Genomic_DNA"/>
</dbReference>
<evidence type="ECO:0000313" key="1">
    <source>
        <dbReference type="EMBL" id="CEG48463.1"/>
    </source>
</evidence>
<keyword evidence="2" id="KW-1185">Reference proteome</keyword>
<sequence length="316" mass="36932">MRMQYLLLAGANFYLMNAEQLTKSNESINDLSSRSINTSAMSTQLTYDENDSLQNVIKPTSIMVKGDLSQATRLIIWLQYVAKLLKKKGLERVQETEIYILLSETYTDAQLATLFERVQKDSLMHDLAERMLAFMLSKFTNSQVGDGAWPDSKDTPKKIFKELRLEDANLVDNILFAGWIRYAIAYYENVTPHYPDSVLHHESICYEIYNFLREMKSIGELPNIFDRLPFAPNLERIHQDLKRVAHWELEKKFQLLQKDPLTPQQLFKDKKVKIGLNLNFLQWLRYCDAYMVKMQKRNDQKCLCKVVGYLATIKSF</sequence>
<dbReference type="RefSeq" id="XP_024584832.1">
    <property type="nucleotide sequence ID" value="XM_024719543.1"/>
</dbReference>
<proteinExistence type="predicted"/>
<evidence type="ECO:0000313" key="2">
    <source>
        <dbReference type="Proteomes" id="UP000054928"/>
    </source>
</evidence>
<dbReference type="AlphaFoldDB" id="A0A0P1B343"/>
<protein>
    <submittedName>
        <fullName evidence="1">Uncharacterized protein</fullName>
    </submittedName>
</protein>